<name>A0AAD8QBN9_9PEZI</name>
<protein>
    <submittedName>
        <fullName evidence="2">Uncharacterized protein</fullName>
    </submittedName>
</protein>
<gene>
    <name evidence="2" type="ORF">LY79DRAFT_144996</name>
</gene>
<comment type="caution">
    <text evidence="2">The sequence shown here is derived from an EMBL/GenBank/DDBJ whole genome shotgun (WGS) entry which is preliminary data.</text>
</comment>
<feature type="region of interest" description="Disordered" evidence="1">
    <location>
        <begin position="130"/>
        <end position="159"/>
    </location>
</feature>
<feature type="region of interest" description="Disordered" evidence="1">
    <location>
        <begin position="38"/>
        <end position="59"/>
    </location>
</feature>
<dbReference type="GeneID" id="85435236"/>
<dbReference type="AlphaFoldDB" id="A0AAD8QBN9"/>
<accession>A0AAD8QBN9</accession>
<dbReference type="EMBL" id="JAHLJV010000002">
    <property type="protein sequence ID" value="KAK1599587.1"/>
    <property type="molecule type" value="Genomic_DNA"/>
</dbReference>
<evidence type="ECO:0000313" key="2">
    <source>
        <dbReference type="EMBL" id="KAK1599587.1"/>
    </source>
</evidence>
<evidence type="ECO:0000313" key="3">
    <source>
        <dbReference type="Proteomes" id="UP001230504"/>
    </source>
</evidence>
<keyword evidence="3" id="KW-1185">Reference proteome</keyword>
<organism evidence="2 3">
    <name type="scientific">Colletotrichum navitas</name>
    <dbReference type="NCBI Taxonomy" id="681940"/>
    <lineage>
        <taxon>Eukaryota</taxon>
        <taxon>Fungi</taxon>
        <taxon>Dikarya</taxon>
        <taxon>Ascomycota</taxon>
        <taxon>Pezizomycotina</taxon>
        <taxon>Sordariomycetes</taxon>
        <taxon>Hypocreomycetidae</taxon>
        <taxon>Glomerellales</taxon>
        <taxon>Glomerellaceae</taxon>
        <taxon>Colletotrichum</taxon>
        <taxon>Colletotrichum graminicola species complex</taxon>
    </lineage>
</organism>
<feature type="compositionally biased region" description="Low complexity" evidence="1">
    <location>
        <begin position="43"/>
        <end position="52"/>
    </location>
</feature>
<dbReference type="Proteomes" id="UP001230504">
    <property type="component" value="Unassembled WGS sequence"/>
</dbReference>
<proteinExistence type="predicted"/>
<dbReference type="RefSeq" id="XP_060420176.1">
    <property type="nucleotide sequence ID" value="XM_060550996.1"/>
</dbReference>
<sequence>MTTSRAADAQVCAVCVGTCVCVCVCVCVYSSVTRGDAGPQVGSSSPHSESPSAQGGRLKHCASRDIFKLPHARENESDSKSGSEGSISAYARATIAATGLSRSWVCRMVEAHAACKRPPPPRKIFRVSEQQEHSHHRGSFTASLKTGGAQARKHHDKQSWSNRKWGNVFVYIE</sequence>
<reference evidence="2" key="1">
    <citation type="submission" date="2021-06" db="EMBL/GenBank/DDBJ databases">
        <title>Comparative genomics, transcriptomics and evolutionary studies reveal genomic signatures of adaptation to plant cell wall in hemibiotrophic fungi.</title>
        <authorList>
            <consortium name="DOE Joint Genome Institute"/>
            <person name="Baroncelli R."/>
            <person name="Diaz J.F."/>
            <person name="Benocci T."/>
            <person name="Peng M."/>
            <person name="Battaglia E."/>
            <person name="Haridas S."/>
            <person name="Andreopoulos W."/>
            <person name="Labutti K."/>
            <person name="Pangilinan J."/>
            <person name="Floch G.L."/>
            <person name="Makela M.R."/>
            <person name="Henrissat B."/>
            <person name="Grigoriev I.V."/>
            <person name="Crouch J.A."/>
            <person name="De Vries R.P."/>
            <person name="Sukno S.A."/>
            <person name="Thon M.R."/>
        </authorList>
    </citation>
    <scope>NUCLEOTIDE SEQUENCE</scope>
    <source>
        <strain evidence="2">CBS 125086</strain>
    </source>
</reference>
<evidence type="ECO:0000256" key="1">
    <source>
        <dbReference type="SAM" id="MobiDB-lite"/>
    </source>
</evidence>